<dbReference type="OrthoDB" id="9949494at2"/>
<gene>
    <name evidence="1" type="ORF">SAMN04488535_0699</name>
</gene>
<proteinExistence type="predicted"/>
<keyword evidence="2" id="KW-1185">Reference proteome</keyword>
<name>A0A1G9MRT1_9CORY</name>
<dbReference type="EMBL" id="LT629700">
    <property type="protein sequence ID" value="SDL76365.1"/>
    <property type="molecule type" value="Genomic_DNA"/>
</dbReference>
<sequence length="83" mass="8739">MTKHTRRACGCVLSSRDPDNPWWLLDTEAYADGPLAERIATNYTHGSMIAATGDLTRTSPLPGDRGAGNTSALLALTTVAPAP</sequence>
<reference evidence="2" key="1">
    <citation type="submission" date="2016-10" db="EMBL/GenBank/DDBJ databases">
        <authorList>
            <person name="Varghese N."/>
            <person name="Submissions S."/>
        </authorList>
    </citation>
    <scope>NUCLEOTIDE SEQUENCE [LARGE SCALE GENOMIC DNA]</scope>
    <source>
        <strain evidence="2">DSM 20632</strain>
    </source>
</reference>
<accession>A0A1G9MRT1</accession>
<dbReference type="AlphaFoldDB" id="A0A1G9MRT1"/>
<organism evidence="1 2">
    <name type="scientific">Corynebacterium mycetoides</name>
    <dbReference type="NCBI Taxonomy" id="38302"/>
    <lineage>
        <taxon>Bacteria</taxon>
        <taxon>Bacillati</taxon>
        <taxon>Actinomycetota</taxon>
        <taxon>Actinomycetes</taxon>
        <taxon>Mycobacteriales</taxon>
        <taxon>Corynebacteriaceae</taxon>
        <taxon>Corynebacterium</taxon>
    </lineage>
</organism>
<evidence type="ECO:0000313" key="1">
    <source>
        <dbReference type="EMBL" id="SDL76365.1"/>
    </source>
</evidence>
<dbReference type="STRING" id="38302.SAMN04488535_0699"/>
<dbReference type="RefSeq" id="WP_092148784.1">
    <property type="nucleotide sequence ID" value="NZ_LT629700.1"/>
</dbReference>
<dbReference type="Proteomes" id="UP000199350">
    <property type="component" value="Chromosome I"/>
</dbReference>
<evidence type="ECO:0000313" key="2">
    <source>
        <dbReference type="Proteomes" id="UP000199350"/>
    </source>
</evidence>
<protein>
    <submittedName>
        <fullName evidence="1">Uncharacterized protein</fullName>
    </submittedName>
</protein>